<dbReference type="EMBL" id="WLZY01000006">
    <property type="protein sequence ID" value="NDL58862.1"/>
    <property type="molecule type" value="Genomic_DNA"/>
</dbReference>
<organism evidence="3 4">
    <name type="scientific">Phytoactinopolyspora mesophila</name>
    <dbReference type="NCBI Taxonomy" id="2650750"/>
    <lineage>
        <taxon>Bacteria</taxon>
        <taxon>Bacillati</taxon>
        <taxon>Actinomycetota</taxon>
        <taxon>Actinomycetes</taxon>
        <taxon>Jiangellales</taxon>
        <taxon>Jiangellaceae</taxon>
        <taxon>Phytoactinopolyspora</taxon>
    </lineage>
</organism>
<protein>
    <recommendedName>
        <fullName evidence="5">Type II toxin-antitoxin system RelE/ParE family toxin</fullName>
    </recommendedName>
</protein>
<reference evidence="3 4" key="1">
    <citation type="submission" date="2019-11" db="EMBL/GenBank/DDBJ databases">
        <authorList>
            <person name="Li X.-J."/>
            <person name="Feng X.-M."/>
        </authorList>
    </citation>
    <scope>NUCLEOTIDE SEQUENCE [LARGE SCALE GENOMIC DNA]</scope>
    <source>
        <strain evidence="3 4">XMNu-373</strain>
    </source>
</reference>
<dbReference type="SUPFAM" id="SSF143011">
    <property type="entry name" value="RelE-like"/>
    <property type="match status" value="1"/>
</dbReference>
<comment type="caution">
    <text evidence="3">The sequence shown here is derived from an EMBL/GenBank/DDBJ whole genome shotgun (WGS) entry which is preliminary data.</text>
</comment>
<proteinExistence type="inferred from homology"/>
<accession>A0A7K3M7F0</accession>
<evidence type="ECO:0008006" key="5">
    <source>
        <dbReference type="Google" id="ProtNLM"/>
    </source>
</evidence>
<keyword evidence="2" id="KW-1277">Toxin-antitoxin system</keyword>
<dbReference type="PANTHER" id="PTHR35601">
    <property type="entry name" value="TOXIN RELE"/>
    <property type="match status" value="1"/>
</dbReference>
<dbReference type="AlphaFoldDB" id="A0A7K3M7F0"/>
<evidence type="ECO:0000256" key="1">
    <source>
        <dbReference type="ARBA" id="ARBA00006226"/>
    </source>
</evidence>
<keyword evidence="4" id="KW-1185">Reference proteome</keyword>
<dbReference type="Gene3D" id="3.30.2310.20">
    <property type="entry name" value="RelE-like"/>
    <property type="match status" value="1"/>
</dbReference>
<sequence>MKIQFHPDVLKQLQRLPRDAFETALLRIIDLTTEPRPHGAKKLAGSDHDWRIRFGQYRIVYEINDAERTVTIFTVAKRSDAYR</sequence>
<evidence type="ECO:0000256" key="2">
    <source>
        <dbReference type="ARBA" id="ARBA00022649"/>
    </source>
</evidence>
<evidence type="ECO:0000313" key="4">
    <source>
        <dbReference type="Proteomes" id="UP000460435"/>
    </source>
</evidence>
<dbReference type="RefSeq" id="WP_162451577.1">
    <property type="nucleotide sequence ID" value="NZ_WLZY01000006.1"/>
</dbReference>
<evidence type="ECO:0000313" key="3">
    <source>
        <dbReference type="EMBL" id="NDL58862.1"/>
    </source>
</evidence>
<comment type="similarity">
    <text evidence="1">Belongs to the RelE toxin family.</text>
</comment>
<dbReference type="Pfam" id="PF05016">
    <property type="entry name" value="ParE_toxin"/>
    <property type="match status" value="1"/>
</dbReference>
<dbReference type="PANTHER" id="PTHR35601:SF1">
    <property type="entry name" value="TOXIN RELE"/>
    <property type="match status" value="1"/>
</dbReference>
<dbReference type="InterPro" id="IPR007712">
    <property type="entry name" value="RelE/ParE_toxin"/>
</dbReference>
<dbReference type="InterPro" id="IPR035093">
    <property type="entry name" value="RelE/ParE_toxin_dom_sf"/>
</dbReference>
<dbReference type="Proteomes" id="UP000460435">
    <property type="component" value="Unassembled WGS sequence"/>
</dbReference>
<name>A0A7K3M7F0_9ACTN</name>
<gene>
    <name evidence="3" type="ORF">F7O44_17460</name>
</gene>